<dbReference type="Gene3D" id="1.10.287.110">
    <property type="entry name" value="DnaJ domain"/>
    <property type="match status" value="1"/>
</dbReference>
<dbReference type="SUPFAM" id="SSF46565">
    <property type="entry name" value="Chaperone J-domain"/>
    <property type="match status" value="1"/>
</dbReference>
<evidence type="ECO:0000313" key="3">
    <source>
        <dbReference type="Proteomes" id="UP001265985"/>
    </source>
</evidence>
<accession>A0AAE9P9G8</accession>
<protein>
    <submittedName>
        <fullName evidence="2">Small tumor antigen</fullName>
    </submittedName>
</protein>
<proteinExistence type="predicted"/>
<sequence>MDSALTHREKKELCRLLELPRHCYGNYPMMRDRYRSACLRLHPDKGGDLEAMTLLNSLWQKFTAAVYEMRRQFPTLDEVSAPTFFEQDFPTLGDRMRGGLKLFFWRGPNCFKMNTSQSMCVCICCRLHRQHYSFKLLSEKNCLVWGECFCLSCFLLWFGFPLTWECIEEWQKIIEHTDFRLLHLLLY</sequence>
<dbReference type="InterPro" id="IPR036092">
    <property type="entry name" value="Papo_T_antigensf"/>
</dbReference>
<organism evidence="2 3">
    <name type="scientific">Myotis daubentonii polyomavirus 1</name>
    <dbReference type="NCBI Taxonomy" id="2990517"/>
    <lineage>
        <taxon>Viruses</taxon>
        <taxon>Monodnaviria</taxon>
        <taxon>Shotokuvirae</taxon>
        <taxon>Cossaviricota</taxon>
        <taxon>Papovaviricetes</taxon>
        <taxon>Sepolyvirales</taxon>
        <taxon>Polyomaviridae</taxon>
        <taxon>Alphapolyomavirus</taxon>
        <taxon>Alphapolyomavirus myodaubentonii</taxon>
    </lineage>
</organism>
<evidence type="ECO:0000313" key="2">
    <source>
        <dbReference type="EMBL" id="UYR20763.1"/>
    </source>
</evidence>
<dbReference type="Proteomes" id="UP001265985">
    <property type="component" value="Segment"/>
</dbReference>
<evidence type="ECO:0000259" key="1">
    <source>
        <dbReference type="Pfam" id="PF02380"/>
    </source>
</evidence>
<dbReference type="InterPro" id="IPR036869">
    <property type="entry name" value="J_dom_sf"/>
</dbReference>
<feature type="domain" description="Small/middle T-antigen" evidence="1">
    <location>
        <begin position="108"/>
        <end position="184"/>
    </location>
</feature>
<dbReference type="Pfam" id="PF02380">
    <property type="entry name" value="Papo_T_antigen"/>
    <property type="match status" value="1"/>
</dbReference>
<dbReference type="SUPFAM" id="SSF161240">
    <property type="entry name" value="T-antigen specific domain-like"/>
    <property type="match status" value="1"/>
</dbReference>
<reference evidence="2 3" key="1">
    <citation type="submission" date="2021-09" db="EMBL/GenBank/DDBJ databases">
        <title>Genome analysis of two vesperbat polyomaviruses from Europe.</title>
        <authorList>
            <person name="Surjan A."/>
            <person name="Vidovszky M.Z."/>
        </authorList>
    </citation>
    <scope>NUCLEOTIDE SEQUENCE [LARGE SCALE GENOMIC DNA]</scope>
    <source>
        <strain evidence="2">BS19</strain>
    </source>
</reference>
<keyword evidence="3" id="KW-1185">Reference proteome</keyword>
<dbReference type="InterPro" id="IPR003354">
    <property type="entry name" value="Papo_T_antigen"/>
</dbReference>
<dbReference type="EMBL" id="OK300052">
    <property type="protein sequence ID" value="UYR20763.1"/>
    <property type="molecule type" value="Genomic_DNA"/>
</dbReference>
<gene>
    <name evidence="2" type="primary">STAg</name>
</gene>
<name>A0AAE9P9G8_9POLY</name>
<dbReference type="Gene3D" id="1.20.120.1860">
    <property type="entry name" value="Small t-antigen, unique domain"/>
    <property type="match status" value="1"/>
</dbReference>